<keyword evidence="5" id="KW-0479">Metal-binding</keyword>
<accession>A0AAD3S8B5</accession>
<proteinExistence type="inferred from homology"/>
<dbReference type="PANTHER" id="PTHR47992">
    <property type="entry name" value="PROTEIN PHOSPHATASE"/>
    <property type="match status" value="1"/>
</dbReference>
<feature type="domain" description="PPM-type phosphatase" evidence="13">
    <location>
        <begin position="38"/>
        <end position="341"/>
    </location>
</feature>
<comment type="catalytic activity">
    <reaction evidence="11">
        <text>O-phospho-L-threonyl-[protein] + H2O = L-threonyl-[protein] + phosphate</text>
        <dbReference type="Rhea" id="RHEA:47004"/>
        <dbReference type="Rhea" id="RHEA-COMP:11060"/>
        <dbReference type="Rhea" id="RHEA-COMP:11605"/>
        <dbReference type="ChEBI" id="CHEBI:15377"/>
        <dbReference type="ChEBI" id="CHEBI:30013"/>
        <dbReference type="ChEBI" id="CHEBI:43474"/>
        <dbReference type="ChEBI" id="CHEBI:61977"/>
        <dbReference type="EC" id="3.1.3.16"/>
    </reaction>
</comment>
<evidence type="ECO:0000256" key="5">
    <source>
        <dbReference type="ARBA" id="ARBA00022723"/>
    </source>
</evidence>
<comment type="similarity">
    <text evidence="3 12">Belongs to the PP2C family.</text>
</comment>
<evidence type="ECO:0000256" key="12">
    <source>
        <dbReference type="RuleBase" id="RU003465"/>
    </source>
</evidence>
<gene>
    <name evidence="14" type="ORF">Nepgr_008218</name>
</gene>
<dbReference type="GO" id="GO:0004722">
    <property type="term" value="F:protein serine/threonine phosphatase activity"/>
    <property type="evidence" value="ECO:0007669"/>
    <property type="project" value="UniProtKB-EC"/>
</dbReference>
<keyword evidence="6 12" id="KW-0378">Hydrolase</keyword>
<dbReference type="EMBL" id="BSYO01000006">
    <property type="protein sequence ID" value="GMH06378.1"/>
    <property type="molecule type" value="Genomic_DNA"/>
</dbReference>
<protein>
    <recommendedName>
        <fullName evidence="4">protein-serine/threonine phosphatase</fullName>
        <ecNumber evidence="4">3.1.3.16</ecNumber>
    </recommendedName>
</protein>
<dbReference type="GO" id="GO:0046872">
    <property type="term" value="F:metal ion binding"/>
    <property type="evidence" value="ECO:0007669"/>
    <property type="project" value="UniProtKB-KW"/>
</dbReference>
<evidence type="ECO:0000256" key="3">
    <source>
        <dbReference type="ARBA" id="ARBA00006702"/>
    </source>
</evidence>
<dbReference type="FunFam" id="3.60.40.10:FF:000020">
    <property type="entry name" value="Probable protein phosphatase 2C 42"/>
    <property type="match status" value="1"/>
</dbReference>
<evidence type="ECO:0000256" key="7">
    <source>
        <dbReference type="ARBA" id="ARBA00022842"/>
    </source>
</evidence>
<comment type="cofactor">
    <cofactor evidence="1">
        <name>Mn(2+)</name>
        <dbReference type="ChEBI" id="CHEBI:29035"/>
    </cofactor>
</comment>
<dbReference type="Gene3D" id="3.60.40.10">
    <property type="entry name" value="PPM-type phosphatase domain"/>
    <property type="match status" value="1"/>
</dbReference>
<dbReference type="SMART" id="SM00332">
    <property type="entry name" value="PP2Cc"/>
    <property type="match status" value="1"/>
</dbReference>
<evidence type="ECO:0000256" key="2">
    <source>
        <dbReference type="ARBA" id="ARBA00001946"/>
    </source>
</evidence>
<dbReference type="EC" id="3.1.3.16" evidence="4"/>
<dbReference type="Pfam" id="PF00481">
    <property type="entry name" value="PP2C"/>
    <property type="match status" value="1"/>
</dbReference>
<keyword evidence="8 12" id="KW-0904">Protein phosphatase</keyword>
<keyword evidence="15" id="KW-1185">Reference proteome</keyword>
<dbReference type="InterPro" id="IPR015655">
    <property type="entry name" value="PP2C"/>
</dbReference>
<evidence type="ECO:0000256" key="8">
    <source>
        <dbReference type="ARBA" id="ARBA00022912"/>
    </source>
</evidence>
<dbReference type="PROSITE" id="PS01032">
    <property type="entry name" value="PPM_1"/>
    <property type="match status" value="1"/>
</dbReference>
<evidence type="ECO:0000256" key="9">
    <source>
        <dbReference type="ARBA" id="ARBA00023211"/>
    </source>
</evidence>
<sequence>MLELCRRPLESCFGGGGGRNGGDDVVWQVRLRPYAFGDYSMAVVQANSPLEDQAQVVSSPYVTYVGVYDGHGGPDAALFIRRHLFSFLHQFATERGGLSTDSMRQALKATEEEFLKLVRRTWITDPHIALCGSCCLVGAISGGILYIANLGDSRAVLGRKVSDGRMFCSPSVLAERLTSDHNVGNEAVRKEVRELHPDDQNIVVYSRGFWRIKGIIQVSRTIGDIYLKCPEFSNLYKQFGSHVPLERAVVTAEPSILARQLKPDDMFLIFASDGLWEHISDEAAVEIVFRSPRTGIAKRLARAAVQEAARKRGMTCEDMKKIDKGVRRHFHDDITVVVVYLDHSQSPPNNQNSDHACFNSSVTPILWEGFSGRTTGKLSFSGGGGGNGSGGIGGGCFLCNCYTTG</sequence>
<comment type="catalytic activity">
    <reaction evidence="10">
        <text>O-phospho-L-seryl-[protein] + H2O = L-seryl-[protein] + phosphate</text>
        <dbReference type="Rhea" id="RHEA:20629"/>
        <dbReference type="Rhea" id="RHEA-COMP:9863"/>
        <dbReference type="Rhea" id="RHEA-COMP:11604"/>
        <dbReference type="ChEBI" id="CHEBI:15377"/>
        <dbReference type="ChEBI" id="CHEBI:29999"/>
        <dbReference type="ChEBI" id="CHEBI:43474"/>
        <dbReference type="ChEBI" id="CHEBI:83421"/>
        <dbReference type="EC" id="3.1.3.16"/>
    </reaction>
</comment>
<dbReference type="InterPro" id="IPR000222">
    <property type="entry name" value="PP2C_BS"/>
</dbReference>
<evidence type="ECO:0000256" key="10">
    <source>
        <dbReference type="ARBA" id="ARBA00047761"/>
    </source>
</evidence>
<dbReference type="CDD" id="cd00143">
    <property type="entry name" value="PP2Cc"/>
    <property type="match status" value="1"/>
</dbReference>
<evidence type="ECO:0000256" key="11">
    <source>
        <dbReference type="ARBA" id="ARBA00048336"/>
    </source>
</evidence>
<keyword evidence="7" id="KW-0460">Magnesium</keyword>
<evidence type="ECO:0000256" key="6">
    <source>
        <dbReference type="ARBA" id="ARBA00022801"/>
    </source>
</evidence>
<comment type="caution">
    <text evidence="14">The sequence shown here is derived from an EMBL/GenBank/DDBJ whole genome shotgun (WGS) entry which is preliminary data.</text>
</comment>
<evidence type="ECO:0000256" key="1">
    <source>
        <dbReference type="ARBA" id="ARBA00001936"/>
    </source>
</evidence>
<evidence type="ECO:0000256" key="4">
    <source>
        <dbReference type="ARBA" id="ARBA00013081"/>
    </source>
</evidence>
<dbReference type="SUPFAM" id="SSF81606">
    <property type="entry name" value="PP2C-like"/>
    <property type="match status" value="1"/>
</dbReference>
<evidence type="ECO:0000313" key="14">
    <source>
        <dbReference type="EMBL" id="GMH06378.1"/>
    </source>
</evidence>
<dbReference type="PROSITE" id="PS51746">
    <property type="entry name" value="PPM_2"/>
    <property type="match status" value="1"/>
</dbReference>
<dbReference type="InterPro" id="IPR001932">
    <property type="entry name" value="PPM-type_phosphatase-like_dom"/>
</dbReference>
<dbReference type="Proteomes" id="UP001279734">
    <property type="component" value="Unassembled WGS sequence"/>
</dbReference>
<organism evidence="14 15">
    <name type="scientific">Nepenthes gracilis</name>
    <name type="common">Slender pitcher plant</name>
    <dbReference type="NCBI Taxonomy" id="150966"/>
    <lineage>
        <taxon>Eukaryota</taxon>
        <taxon>Viridiplantae</taxon>
        <taxon>Streptophyta</taxon>
        <taxon>Embryophyta</taxon>
        <taxon>Tracheophyta</taxon>
        <taxon>Spermatophyta</taxon>
        <taxon>Magnoliopsida</taxon>
        <taxon>eudicotyledons</taxon>
        <taxon>Gunneridae</taxon>
        <taxon>Pentapetalae</taxon>
        <taxon>Caryophyllales</taxon>
        <taxon>Nepenthaceae</taxon>
        <taxon>Nepenthes</taxon>
    </lineage>
</organism>
<comment type="cofactor">
    <cofactor evidence="2">
        <name>Mg(2+)</name>
        <dbReference type="ChEBI" id="CHEBI:18420"/>
    </cofactor>
</comment>
<keyword evidence="9" id="KW-0464">Manganese</keyword>
<evidence type="ECO:0000313" key="15">
    <source>
        <dbReference type="Proteomes" id="UP001279734"/>
    </source>
</evidence>
<dbReference type="AlphaFoldDB" id="A0AAD3S8B5"/>
<dbReference type="InterPro" id="IPR036457">
    <property type="entry name" value="PPM-type-like_dom_sf"/>
</dbReference>
<evidence type="ECO:0000259" key="13">
    <source>
        <dbReference type="PROSITE" id="PS51746"/>
    </source>
</evidence>
<name>A0AAD3S8B5_NEPGR</name>
<reference evidence="14" key="1">
    <citation type="submission" date="2023-05" db="EMBL/GenBank/DDBJ databases">
        <title>Nepenthes gracilis genome sequencing.</title>
        <authorList>
            <person name="Fukushima K."/>
        </authorList>
    </citation>
    <scope>NUCLEOTIDE SEQUENCE</scope>
    <source>
        <strain evidence="14">SING2019-196</strain>
    </source>
</reference>